<dbReference type="SMART" id="SM00146">
    <property type="entry name" value="PI3Kc"/>
    <property type="match status" value="1"/>
</dbReference>
<protein>
    <recommendedName>
        <fullName evidence="4 14">Serine/threonine-protein kinase Tel1</fullName>
        <ecNumber evidence="3 14">2.7.11.1</ecNumber>
    </recommendedName>
</protein>
<dbReference type="GO" id="GO:0035556">
    <property type="term" value="P:intracellular signal transduction"/>
    <property type="evidence" value="ECO:0007669"/>
    <property type="project" value="UniProtKB-ARBA"/>
</dbReference>
<evidence type="ECO:0000256" key="8">
    <source>
        <dbReference type="ARBA" id="ARBA00022763"/>
    </source>
</evidence>
<dbReference type="InterPro" id="IPR036940">
    <property type="entry name" value="PI3/4_kinase_cat_sf"/>
</dbReference>
<keyword evidence="7 14" id="KW-0547">Nucleotide-binding</keyword>
<feature type="compositionally biased region" description="Polar residues" evidence="16">
    <location>
        <begin position="890"/>
        <end position="905"/>
    </location>
</feature>
<dbReference type="OrthoDB" id="381190at2759"/>
<dbReference type="Pfam" id="PF11640">
    <property type="entry name" value="TAN"/>
    <property type="match status" value="1"/>
</dbReference>
<keyword evidence="14" id="KW-0156">Chromatin regulator</keyword>
<evidence type="ECO:0000256" key="5">
    <source>
        <dbReference type="ARBA" id="ARBA00022527"/>
    </source>
</evidence>
<dbReference type="PANTHER" id="PTHR37079:SF4">
    <property type="entry name" value="SERINE_THREONINE-PROTEIN KINASE ATM"/>
    <property type="match status" value="1"/>
</dbReference>
<comment type="similarity">
    <text evidence="2 14">Belongs to the PI3/PI4-kinase family. ATM subfamily.</text>
</comment>
<dbReference type="SMART" id="SM01343">
    <property type="entry name" value="FATC"/>
    <property type="match status" value="1"/>
</dbReference>
<keyword evidence="14" id="KW-0158">Chromosome</keyword>
<feature type="domain" description="FATC" evidence="19">
    <location>
        <begin position="3071"/>
        <end position="3103"/>
    </location>
</feature>
<dbReference type="InterPro" id="IPR018936">
    <property type="entry name" value="PI3/4_kinase_CS"/>
</dbReference>
<evidence type="ECO:0000256" key="16">
    <source>
        <dbReference type="SAM" id="MobiDB-lite"/>
    </source>
</evidence>
<dbReference type="SUPFAM" id="SSF56112">
    <property type="entry name" value="Protein kinase-like (PK-like)"/>
    <property type="match status" value="1"/>
</dbReference>
<dbReference type="GO" id="GO:0006281">
    <property type="term" value="P:DNA repair"/>
    <property type="evidence" value="ECO:0007669"/>
    <property type="project" value="InterPro"/>
</dbReference>
<dbReference type="GO" id="GO:0004674">
    <property type="term" value="F:protein serine/threonine kinase activity"/>
    <property type="evidence" value="ECO:0007669"/>
    <property type="project" value="UniProtKB-KW"/>
</dbReference>
<keyword evidence="6 14" id="KW-0808">Transferase</keyword>
<feature type="domain" description="PI3K/PI4K catalytic" evidence="17">
    <location>
        <begin position="2715"/>
        <end position="3038"/>
    </location>
</feature>
<evidence type="ECO:0000313" key="21">
    <source>
        <dbReference type="Proteomes" id="UP001140011"/>
    </source>
</evidence>
<keyword evidence="8 14" id="KW-0227">DNA damage</keyword>
<dbReference type="PROSITE" id="PS00915">
    <property type="entry name" value="PI3_4_KINASE_1"/>
    <property type="match status" value="1"/>
</dbReference>
<feature type="region of interest" description="Disordered" evidence="16">
    <location>
        <begin position="877"/>
        <end position="906"/>
    </location>
</feature>
<comment type="function">
    <text evidence="14">Serine/threonine protein kinase which activates checkpoint signaling upon genotoxic stresses such as ionizing radiation (IR), ultraviolet light (UV), or DNA replication stalling, thereby acting as a DNA damage sensor. Recognizes the substrate consensus sequence [ST]-Q. Phosphorylates histone H2A to form H2AS128ph (gamma-H2A) at sites of DNA damage, involved in the regulation of DNA damage response mechanism. Required for the control of telomere length and genome stability.</text>
</comment>
<dbReference type="EMBL" id="JANBUH010000064">
    <property type="protein sequence ID" value="KAJ2755409.1"/>
    <property type="molecule type" value="Genomic_DNA"/>
</dbReference>
<dbReference type="Proteomes" id="UP001140011">
    <property type="component" value="Unassembled WGS sequence"/>
</dbReference>
<gene>
    <name evidence="20" type="ORF">GGI19_001678</name>
</gene>
<comment type="subcellular location">
    <subcellularLocation>
        <location evidence="14">Chromosome</location>
        <location evidence="14">Telomere</location>
    </subcellularLocation>
    <subcellularLocation>
        <location evidence="1 14">Nucleus</location>
    </subcellularLocation>
</comment>
<dbReference type="PROSITE" id="PS00916">
    <property type="entry name" value="PI3_4_KINASE_2"/>
    <property type="match status" value="1"/>
</dbReference>
<dbReference type="CDD" id="cd05171">
    <property type="entry name" value="PIKKc_ATM"/>
    <property type="match status" value="1"/>
</dbReference>
<dbReference type="EC" id="2.7.11.1" evidence="3 14"/>
<evidence type="ECO:0000256" key="15">
    <source>
        <dbReference type="SAM" id="Coils"/>
    </source>
</evidence>
<evidence type="ECO:0000256" key="1">
    <source>
        <dbReference type="ARBA" id="ARBA00004123"/>
    </source>
</evidence>
<dbReference type="PROSITE" id="PS50290">
    <property type="entry name" value="PI3_4_KINASE_3"/>
    <property type="match status" value="1"/>
</dbReference>
<evidence type="ECO:0000256" key="6">
    <source>
        <dbReference type="ARBA" id="ARBA00022679"/>
    </source>
</evidence>
<evidence type="ECO:0000259" key="19">
    <source>
        <dbReference type="PROSITE" id="PS51190"/>
    </source>
</evidence>
<dbReference type="SMART" id="SM01342">
    <property type="entry name" value="TAN"/>
    <property type="match status" value="1"/>
</dbReference>
<comment type="catalytic activity">
    <reaction evidence="12 14">
        <text>L-threonyl-[protein] + ATP = O-phospho-L-threonyl-[protein] + ADP + H(+)</text>
        <dbReference type="Rhea" id="RHEA:46608"/>
        <dbReference type="Rhea" id="RHEA-COMP:11060"/>
        <dbReference type="Rhea" id="RHEA-COMP:11605"/>
        <dbReference type="ChEBI" id="CHEBI:15378"/>
        <dbReference type="ChEBI" id="CHEBI:30013"/>
        <dbReference type="ChEBI" id="CHEBI:30616"/>
        <dbReference type="ChEBI" id="CHEBI:61977"/>
        <dbReference type="ChEBI" id="CHEBI:456216"/>
        <dbReference type="EC" id="2.7.11.1"/>
    </reaction>
</comment>
<evidence type="ECO:0000256" key="10">
    <source>
        <dbReference type="ARBA" id="ARBA00022840"/>
    </source>
</evidence>
<comment type="catalytic activity">
    <reaction evidence="13">
        <text>L-seryl-[protein] + ATP = O-phospho-L-seryl-[protein] + ADP + H(+)</text>
        <dbReference type="Rhea" id="RHEA:17989"/>
        <dbReference type="Rhea" id="RHEA-COMP:9863"/>
        <dbReference type="Rhea" id="RHEA-COMP:11604"/>
        <dbReference type="ChEBI" id="CHEBI:15378"/>
        <dbReference type="ChEBI" id="CHEBI:29999"/>
        <dbReference type="ChEBI" id="CHEBI:30616"/>
        <dbReference type="ChEBI" id="CHEBI:83421"/>
        <dbReference type="ChEBI" id="CHEBI:456216"/>
        <dbReference type="EC" id="2.7.11.1"/>
    </reaction>
</comment>
<dbReference type="InterPro" id="IPR000403">
    <property type="entry name" value="PI3/4_kinase_cat_dom"/>
</dbReference>
<reference evidence="20" key="1">
    <citation type="submission" date="2022-07" db="EMBL/GenBank/DDBJ databases">
        <title>Phylogenomic reconstructions and comparative analyses of Kickxellomycotina fungi.</title>
        <authorList>
            <person name="Reynolds N.K."/>
            <person name="Stajich J.E."/>
            <person name="Barry K."/>
            <person name="Grigoriev I.V."/>
            <person name="Crous P."/>
            <person name="Smith M.E."/>
        </authorList>
    </citation>
    <scope>NUCLEOTIDE SEQUENCE</scope>
    <source>
        <strain evidence="20">BCRC 34297</strain>
    </source>
</reference>
<evidence type="ECO:0000259" key="18">
    <source>
        <dbReference type="PROSITE" id="PS51189"/>
    </source>
</evidence>
<feature type="domain" description="FAT" evidence="18">
    <location>
        <begin position="1988"/>
        <end position="2585"/>
    </location>
</feature>
<evidence type="ECO:0000256" key="14">
    <source>
        <dbReference type="RuleBase" id="RU365027"/>
    </source>
</evidence>
<dbReference type="InterPro" id="IPR038980">
    <property type="entry name" value="ATM_plant"/>
</dbReference>
<comment type="caution">
    <text evidence="20">The sequence shown here is derived from an EMBL/GenBank/DDBJ whole genome shotgun (WGS) entry which is preliminary data.</text>
</comment>
<evidence type="ECO:0000256" key="12">
    <source>
        <dbReference type="ARBA" id="ARBA00047899"/>
    </source>
</evidence>
<dbReference type="InterPro" id="IPR011009">
    <property type="entry name" value="Kinase-like_dom_sf"/>
</dbReference>
<proteinExistence type="inferred from homology"/>
<dbReference type="GO" id="GO:0005634">
    <property type="term" value="C:nucleus"/>
    <property type="evidence" value="ECO:0007669"/>
    <property type="project" value="UniProtKB-SubCell"/>
</dbReference>
<feature type="compositionally biased region" description="Low complexity" evidence="16">
    <location>
        <begin position="878"/>
        <end position="889"/>
    </location>
</feature>
<evidence type="ECO:0000256" key="11">
    <source>
        <dbReference type="ARBA" id="ARBA00023242"/>
    </source>
</evidence>
<evidence type="ECO:0000256" key="13">
    <source>
        <dbReference type="ARBA" id="ARBA00048679"/>
    </source>
</evidence>
<dbReference type="InterPro" id="IPR021668">
    <property type="entry name" value="TAN"/>
</dbReference>
<dbReference type="Pfam" id="PF02260">
    <property type="entry name" value="FATC"/>
    <property type="match status" value="1"/>
</dbReference>
<dbReference type="Gene3D" id="3.30.1010.10">
    <property type="entry name" value="Phosphatidylinositol 3-kinase Catalytic Subunit, Chain A, domain 4"/>
    <property type="match status" value="1"/>
</dbReference>
<name>A0A9W8H323_9FUNG</name>
<feature type="compositionally biased region" description="Basic and acidic residues" evidence="16">
    <location>
        <begin position="2609"/>
        <end position="2619"/>
    </location>
</feature>
<dbReference type="GO" id="GO:0000781">
    <property type="term" value="C:chromosome, telomeric region"/>
    <property type="evidence" value="ECO:0007669"/>
    <property type="project" value="UniProtKB-SubCell"/>
</dbReference>
<dbReference type="InterPro" id="IPR003152">
    <property type="entry name" value="FATC_dom"/>
</dbReference>
<keyword evidence="15" id="KW-0175">Coiled coil</keyword>
<dbReference type="GO" id="GO:0005524">
    <property type="term" value="F:ATP binding"/>
    <property type="evidence" value="ECO:0007669"/>
    <property type="project" value="UniProtKB-KW"/>
</dbReference>
<organism evidence="20 21">
    <name type="scientific">Coemansia pectinata</name>
    <dbReference type="NCBI Taxonomy" id="1052879"/>
    <lineage>
        <taxon>Eukaryota</taxon>
        <taxon>Fungi</taxon>
        <taxon>Fungi incertae sedis</taxon>
        <taxon>Zoopagomycota</taxon>
        <taxon>Kickxellomycotina</taxon>
        <taxon>Kickxellomycetes</taxon>
        <taxon>Kickxellales</taxon>
        <taxon>Kickxellaceae</taxon>
        <taxon>Coemansia</taxon>
    </lineage>
</organism>
<evidence type="ECO:0000256" key="7">
    <source>
        <dbReference type="ARBA" id="ARBA00022741"/>
    </source>
</evidence>
<dbReference type="PANTHER" id="PTHR37079">
    <property type="entry name" value="SERINE/THREONINE-PROTEIN KINASE ATM"/>
    <property type="match status" value="1"/>
</dbReference>
<dbReference type="PROSITE" id="PS51189">
    <property type="entry name" value="FAT"/>
    <property type="match status" value="1"/>
</dbReference>
<dbReference type="PROSITE" id="PS51190">
    <property type="entry name" value="FATC"/>
    <property type="match status" value="1"/>
</dbReference>
<evidence type="ECO:0000256" key="2">
    <source>
        <dbReference type="ARBA" id="ARBA00010769"/>
    </source>
</evidence>
<keyword evidence="14" id="KW-0779">Telomere</keyword>
<keyword evidence="5 14" id="KW-0723">Serine/threonine-protein kinase</keyword>
<evidence type="ECO:0000256" key="9">
    <source>
        <dbReference type="ARBA" id="ARBA00022777"/>
    </source>
</evidence>
<dbReference type="Pfam" id="PF00454">
    <property type="entry name" value="PI3_PI4_kinase"/>
    <property type="match status" value="1"/>
</dbReference>
<dbReference type="GO" id="GO:0006325">
    <property type="term" value="P:chromatin organization"/>
    <property type="evidence" value="ECO:0007669"/>
    <property type="project" value="UniProtKB-KW"/>
</dbReference>
<dbReference type="Gene3D" id="1.10.1070.11">
    <property type="entry name" value="Phosphatidylinositol 3-/4-kinase, catalytic domain"/>
    <property type="match status" value="1"/>
</dbReference>
<keyword evidence="21" id="KW-1185">Reference proteome</keyword>
<accession>A0A9W8H323</accession>
<feature type="region of interest" description="Disordered" evidence="16">
    <location>
        <begin position="2600"/>
        <end position="2619"/>
    </location>
</feature>
<dbReference type="InterPro" id="IPR014009">
    <property type="entry name" value="PIK_FAT"/>
</dbReference>
<dbReference type="InterPro" id="IPR044107">
    <property type="entry name" value="PIKKc_ATM"/>
</dbReference>
<keyword evidence="11 14" id="KW-0539">Nucleus</keyword>
<evidence type="ECO:0000259" key="17">
    <source>
        <dbReference type="PROSITE" id="PS50290"/>
    </source>
</evidence>
<evidence type="ECO:0000313" key="20">
    <source>
        <dbReference type="EMBL" id="KAJ2755409.1"/>
    </source>
</evidence>
<evidence type="ECO:0000256" key="4">
    <source>
        <dbReference type="ARBA" id="ARBA00014619"/>
    </source>
</evidence>
<feature type="coiled-coil region" evidence="15">
    <location>
        <begin position="2452"/>
        <end position="2479"/>
    </location>
</feature>
<sequence length="3103" mass="339885">MSGPRRRVGVAPREETVVVGGTTGWTGSRSGSPIDAHLKLIESSKATERAQGIQQLAEVLREDGNGMHALAASLSSSTWEQVITWTARILIKESQTYINRHGSEWPQMSASAERVSSKIHTQYSGHIRHIWIAAMPYLPEKLARFLTKHMVESVQESPCLIGVLGADYAKALRAWAAHEPHVLNCRDGRAEAIVDMCIQWLLSRTSTAAESQMSVDSATDHGVVPGDAEFAAVLLAIVTTASPARLTRLETKVLDFCVEYSRFYTRENSCHVSILDTVNVILLATADEQVVGNLERTKSLLSSCLQLWLTRSAHTKTSVLYSIRILVRLVATALSDVSDTEVQPLLELTLKYLTTGAWDKVRFMLLPSSLLSTWPLVHSGGPYDGTKVGMPLHQRLTEIWPMVEPNQVAFFDTVAFIVATLTARSAKTDADRPNHRKKRARSAPTPLARLLTAIGSEETAANARGAAQVVWFVANFYADDLGPALCQELLQDIRALVQNSDMSQKGELLEWILGIFYSLARYDTPNSEQVAATYAATDHIWRHAIAGLESGLAGAAALVFYMLHRSGGSSADVCSLCQQAAEALAASPSKHGADVAQLSLLLAQNARPSKRLSSSESAAKAFSQAAMQLCQYAAKNRWSLGLFSKVVGQALAFSDLHGHFGVSSDERAIESSKLCSLGPGWVTEMRFSHVLQVLDALPGNATVYGSSTKQRVNCDVEPKASSVELSSLSVAQWNLVAQQLLKGVEQCTEHEHSYLMQEALPYIVHTLWQISRHISSVEQAALHVDASLEFSLAAQIASDLSERLLTFVSDSKNPALVWRTLTFVHMWPESFNQLAGLEGLVSWLLAALFDSGHAGVLCELAWGGPGIHVAVTAHTDHTNQQATQTTSSTENGNHRSIVSKDSGSSHTRDLEANMLSTSAGLIHAPWRPIVAILSALVGRRAELGLELATRLNDLIETLDDVSLLVAGELIARCAVVAASQSRESMSGQLLKRVLKLLDSYDHTGHMPTLFGVMQVVYALIIQSSGTELGRGEDLPRFVAWLAMETHASHVDPFLEVHFMRSIAGPWGRCECDALVSVLSIVDTSATDLLAHRAQGATNFVVRLAAEEQLALYGLKLPYLRSDGSLAYPDAPQTEARDTLVFITRDIGLALLVARAGYVIPGALCILLRQVDSRSGCSPMVVEACQRLLAGIAKNSDFSSVGRMIGECATDIFCVNPELLDVVIEYLGSQRTPELDLQLRLDAALEWMLRGELESALSAMPKPATGVELATAVDTWPVDWFARFLVLEASDPELFARIRHDILVPCLASERLSRLINDTPEIAVIHILALCLPEKNMSLDSKRAIESMTDSTNTHPISRVFHRLCKPLLESRTLPQWGRRYSRQSIFSTIERVAKSSCGISTHEFLSNARTAWIVIQIQSQLQAAQCNEQKQKLGGSLCLLVGLALPDILDSPLVQSVLARVLVNLWRQRCEHARIMACLAMGLLLDGSVSGVASALISTIGAGLLDAIAVGDARDGQSLWPLTSLLQAVADSGSSISLDDSRKLFIGSDLEMLYDWARLPTLVITRSVIRQSEDRVGLADIADRAALLLGTASNSATCAEILVESLERLLQLALPLDSDSKDPSPLDAVASGPLAQIDLAANVVTVLLRVQQSVLGHIRGTHSARRADSRVTAMLLRAMSLLQVIEQPSDGSAADAADSKARLMMEGDLNWLVCDVVTRSSNQSAVIAAISVAAELRDTLSSADSGTASSEATDPLERLDGKQRWIFRDVASIPAVTVDAQKHPPWLRRPEGPPRLDYTLLESLCASGKSPSDAFSELVCALASHKECTRVKPAIPLILADSRAASCLLPHILLEILPTAELSTREEIAAFLLDFVHNWRDRAPGMARDVITRTLETRQLDQQYSDIRKFFERLPMALFEMADLAAKLGMPATAAFLLECDLTCTGDERLANIDAISSEARELLRVVNKKLGNQPAAQLLGSVSNIDDILRRCRDTADWRTLLLYQEAACASQQRQHGNQLDSGEFEIGDTLISLGLLNAMRPNSFGDDSLKSNSLDSALTGNSQTAYGASWRLAKWDVPAVPLARPTTSRGSGMFLSPVDRPEEALYGLLRLRSNGQLAEAASSVQEFMASASAIAAITEPASSLREAWSYRAVGMLLPLFSIRTRQAQSLQEFLHMSQIASVLLARNRGTMPAEAAEPIYQVNLTLHEIAVCEAATRGSAGCETDSVFSRYKEAVRLACVTARQARNWQSSMNHIFRLRAMAKSVGHLNNTLEPELRLWEAETLWEAGNCALAIEILQSHKREMEQTLTQARIELSSGSLDSAAMVVSPALAQSPATQHWTRSELEAATILMSRIILTVGEWSDQQRRERPAVLWTEYFNKSAILLQEINSPTAWTGRALHALAAFAERQCVELTSIRDNDSTTAVRKQKTKELAACQQEIARTSSTTEVQRLRGILRRLEIQVTNDQKELDELRSSIGGFLRLAIWSFVKCLGCTDAFDNCVYSLVSLIMTNARAQELQRVLSSGVMDGVPSHKFLLLVHQLCARLSTEEDAFHQTITQLVSRMAVEYPYHTMYHLFALRNANRALSSSSAAKISRKGSLSSRQVQESEKMEERRSEAATSILTRVSLQSPDLHSIAQAINELCTSYIDLAVCPVPDKFKNSKVGDSLIPFSSRARISKLIKNLPPNIPVLTAAPRADAPCDYMCVPFVSSIAAGYSLAGGINLPKILRLVGTDGKRYKQLVKGKDDLRQDAIIQQLFHVINRFMRSAGARSAGSATLASSATSSLRMRTYQVVPLTKRCGVLQWVDNTMPFGAWFQDREKRYRPNAPSMSQLRATIHDVHKDKAATARQKLEVFERVCAMAPPVFRFFFYEQFYNAQGWFEHRETYIRSAAVSSIAGWVLGIGDRHLQNILVDKATAELVHIDLGIAFDMGKLLPIPELIPFRLTREVIDGMGLLGLDGTFRHSCQAALQAMRDNAQVVITILNVLKVDPLYTWSLIPLRQDKMNRNVSMYVDEPRDNARAAASASGDASGEENHLVDQDEPSAFAAEEENKEAERSIIHVGQRLGATISVEGQVSELIQQATDSGLLSRLFEGWSAWY</sequence>
<keyword evidence="10 14" id="KW-0067">ATP-binding</keyword>
<keyword evidence="9 14" id="KW-0418">Kinase</keyword>
<evidence type="ECO:0000256" key="3">
    <source>
        <dbReference type="ARBA" id="ARBA00012513"/>
    </source>
</evidence>